<comment type="similarity">
    <text evidence="1">Belongs to the ComF/GntX family.</text>
</comment>
<dbReference type="EMBL" id="PIQA01000004">
    <property type="protein sequence ID" value="RUO64591.1"/>
    <property type="molecule type" value="Genomic_DNA"/>
</dbReference>
<gene>
    <name evidence="3" type="ORF">CWI73_07830</name>
</gene>
<dbReference type="PANTHER" id="PTHR47505:SF1">
    <property type="entry name" value="DNA UTILIZATION PROTEIN YHGH"/>
    <property type="match status" value="1"/>
</dbReference>
<organism evidence="3 4">
    <name type="scientific">Idiomarina piscisalsi</name>
    <dbReference type="NCBI Taxonomy" id="1096243"/>
    <lineage>
        <taxon>Bacteria</taxon>
        <taxon>Pseudomonadati</taxon>
        <taxon>Pseudomonadota</taxon>
        <taxon>Gammaproteobacteria</taxon>
        <taxon>Alteromonadales</taxon>
        <taxon>Idiomarinaceae</taxon>
        <taxon>Idiomarina</taxon>
    </lineage>
</organism>
<dbReference type="AlphaFoldDB" id="A0A432YSB1"/>
<dbReference type="SUPFAM" id="SSF53271">
    <property type="entry name" value="PRTase-like"/>
    <property type="match status" value="1"/>
</dbReference>
<dbReference type="InterPro" id="IPR051910">
    <property type="entry name" value="ComF/GntX_DNA_util-trans"/>
</dbReference>
<dbReference type="PANTHER" id="PTHR47505">
    <property type="entry name" value="DNA UTILIZATION PROTEIN YHGH"/>
    <property type="match status" value="1"/>
</dbReference>
<dbReference type="InterPro" id="IPR000836">
    <property type="entry name" value="PRTase_dom"/>
</dbReference>
<evidence type="ECO:0000313" key="3">
    <source>
        <dbReference type="EMBL" id="RUO64591.1"/>
    </source>
</evidence>
<evidence type="ECO:0000313" key="4">
    <source>
        <dbReference type="Proteomes" id="UP000288361"/>
    </source>
</evidence>
<accession>A0A432YSB1</accession>
<dbReference type="Gene3D" id="3.40.50.2020">
    <property type="match status" value="1"/>
</dbReference>
<comment type="caution">
    <text evidence="3">The sequence shown here is derived from an EMBL/GenBank/DDBJ whole genome shotgun (WGS) entry which is preliminary data.</text>
</comment>
<sequence>MLAFLKDIANQFGRGKCWSCGTNQAGNSGFCGYCELALPRWYPACCQHLADLNHALTEQQCRYWFASLRWEPQTRQLMQLYKFQYRAELSSVFARILAAHITLCYQGKPLPDSIVAMPMTETSWHKRGFHQTALVAREVAGLLNVRYVSNALRVVRKKPMQHLTSKRERWHNSHKSQLALGDFNGQSVAVLDDVITTGATVMAAADALYRKGAKHVDAWAIAYNQGD</sequence>
<evidence type="ECO:0000259" key="2">
    <source>
        <dbReference type="Pfam" id="PF00156"/>
    </source>
</evidence>
<evidence type="ECO:0000256" key="1">
    <source>
        <dbReference type="ARBA" id="ARBA00008007"/>
    </source>
</evidence>
<dbReference type="Proteomes" id="UP000288361">
    <property type="component" value="Unassembled WGS sequence"/>
</dbReference>
<dbReference type="InterPro" id="IPR029057">
    <property type="entry name" value="PRTase-like"/>
</dbReference>
<dbReference type="RefSeq" id="WP_126752256.1">
    <property type="nucleotide sequence ID" value="NZ_JBHUMT010000001.1"/>
</dbReference>
<dbReference type="Pfam" id="PF00156">
    <property type="entry name" value="Pribosyltran"/>
    <property type="match status" value="1"/>
</dbReference>
<reference evidence="3 4" key="1">
    <citation type="journal article" date="2011" name="Front. Microbiol.">
        <title>Genomic signatures of strain selection and enhancement in Bacillus atrophaeus var. globigii, a historical biowarfare simulant.</title>
        <authorList>
            <person name="Gibbons H.S."/>
            <person name="Broomall S.M."/>
            <person name="McNew L.A."/>
            <person name="Daligault H."/>
            <person name="Chapman C."/>
            <person name="Bruce D."/>
            <person name="Karavis M."/>
            <person name="Krepps M."/>
            <person name="McGregor P.A."/>
            <person name="Hong C."/>
            <person name="Park K.H."/>
            <person name="Akmal A."/>
            <person name="Feldman A."/>
            <person name="Lin J.S."/>
            <person name="Chang W.E."/>
            <person name="Higgs B.W."/>
            <person name="Demirev P."/>
            <person name="Lindquist J."/>
            <person name="Liem A."/>
            <person name="Fochler E."/>
            <person name="Read T.D."/>
            <person name="Tapia R."/>
            <person name="Johnson S."/>
            <person name="Bishop-Lilly K.A."/>
            <person name="Detter C."/>
            <person name="Han C."/>
            <person name="Sozhamannan S."/>
            <person name="Rosenzweig C.N."/>
            <person name="Skowronski E.W."/>
        </authorList>
    </citation>
    <scope>NUCLEOTIDE SEQUENCE [LARGE SCALE GENOMIC DNA]</scope>
    <source>
        <strain evidence="3 4">TPS4-2</strain>
    </source>
</reference>
<dbReference type="CDD" id="cd06223">
    <property type="entry name" value="PRTases_typeI"/>
    <property type="match status" value="1"/>
</dbReference>
<protein>
    <submittedName>
        <fullName evidence="3">ComF family protein</fullName>
    </submittedName>
</protein>
<name>A0A432YSB1_9GAMM</name>
<proteinExistence type="inferred from homology"/>
<feature type="domain" description="Phosphoribosyltransferase" evidence="2">
    <location>
        <begin position="135"/>
        <end position="223"/>
    </location>
</feature>